<protein>
    <submittedName>
        <fullName evidence="2">Uncharacterized protein</fullName>
    </submittedName>
</protein>
<keyword evidence="1" id="KW-0812">Transmembrane</keyword>
<dbReference type="Proteomes" id="UP000308652">
    <property type="component" value="Unassembled WGS sequence"/>
</dbReference>
<sequence length="78" mass="8246">MSFGGQLGFSQPNCSSHPGMTIQIRLHTLSSVLTIGYSIVCILLNVSTRGYSKGFGASSHNLSSRGLENVYPPAVLCS</sequence>
<proteinExistence type="predicted"/>
<reference evidence="2 3" key="1">
    <citation type="journal article" date="2019" name="Nat. Ecol. Evol.">
        <title>Megaphylogeny resolves global patterns of mushroom evolution.</title>
        <authorList>
            <person name="Varga T."/>
            <person name="Krizsan K."/>
            <person name="Foldi C."/>
            <person name="Dima B."/>
            <person name="Sanchez-Garcia M."/>
            <person name="Sanchez-Ramirez S."/>
            <person name="Szollosi G.J."/>
            <person name="Szarkandi J.G."/>
            <person name="Papp V."/>
            <person name="Albert L."/>
            <person name="Andreopoulos W."/>
            <person name="Angelini C."/>
            <person name="Antonin V."/>
            <person name="Barry K.W."/>
            <person name="Bougher N.L."/>
            <person name="Buchanan P."/>
            <person name="Buyck B."/>
            <person name="Bense V."/>
            <person name="Catcheside P."/>
            <person name="Chovatia M."/>
            <person name="Cooper J."/>
            <person name="Damon W."/>
            <person name="Desjardin D."/>
            <person name="Finy P."/>
            <person name="Geml J."/>
            <person name="Haridas S."/>
            <person name="Hughes K."/>
            <person name="Justo A."/>
            <person name="Karasinski D."/>
            <person name="Kautmanova I."/>
            <person name="Kiss B."/>
            <person name="Kocsube S."/>
            <person name="Kotiranta H."/>
            <person name="LaButti K.M."/>
            <person name="Lechner B.E."/>
            <person name="Liimatainen K."/>
            <person name="Lipzen A."/>
            <person name="Lukacs Z."/>
            <person name="Mihaltcheva S."/>
            <person name="Morgado L.N."/>
            <person name="Niskanen T."/>
            <person name="Noordeloos M.E."/>
            <person name="Ohm R.A."/>
            <person name="Ortiz-Santana B."/>
            <person name="Ovrebo C."/>
            <person name="Racz N."/>
            <person name="Riley R."/>
            <person name="Savchenko A."/>
            <person name="Shiryaev A."/>
            <person name="Soop K."/>
            <person name="Spirin V."/>
            <person name="Szebenyi C."/>
            <person name="Tomsovsky M."/>
            <person name="Tulloss R.E."/>
            <person name="Uehling J."/>
            <person name="Grigoriev I.V."/>
            <person name="Vagvolgyi C."/>
            <person name="Papp T."/>
            <person name="Martin F.M."/>
            <person name="Miettinen O."/>
            <person name="Hibbett D.S."/>
            <person name="Nagy L.G."/>
        </authorList>
    </citation>
    <scope>NUCLEOTIDE SEQUENCE [LARGE SCALE GENOMIC DNA]</scope>
    <source>
        <strain evidence="2 3">CBS 166.37</strain>
    </source>
</reference>
<dbReference type="EMBL" id="ML213623">
    <property type="protein sequence ID" value="TFK35275.1"/>
    <property type="molecule type" value="Genomic_DNA"/>
</dbReference>
<name>A0A5C3LR20_9AGAR</name>
<evidence type="ECO:0000256" key="1">
    <source>
        <dbReference type="SAM" id="Phobius"/>
    </source>
</evidence>
<keyword evidence="3" id="KW-1185">Reference proteome</keyword>
<feature type="transmembrane region" description="Helical" evidence="1">
    <location>
        <begin position="26"/>
        <end position="46"/>
    </location>
</feature>
<accession>A0A5C3LR20</accession>
<keyword evidence="1" id="KW-0472">Membrane</keyword>
<evidence type="ECO:0000313" key="3">
    <source>
        <dbReference type="Proteomes" id="UP000308652"/>
    </source>
</evidence>
<organism evidence="2 3">
    <name type="scientific">Crucibulum laeve</name>
    <dbReference type="NCBI Taxonomy" id="68775"/>
    <lineage>
        <taxon>Eukaryota</taxon>
        <taxon>Fungi</taxon>
        <taxon>Dikarya</taxon>
        <taxon>Basidiomycota</taxon>
        <taxon>Agaricomycotina</taxon>
        <taxon>Agaricomycetes</taxon>
        <taxon>Agaricomycetidae</taxon>
        <taxon>Agaricales</taxon>
        <taxon>Agaricineae</taxon>
        <taxon>Nidulariaceae</taxon>
        <taxon>Crucibulum</taxon>
    </lineage>
</organism>
<keyword evidence="1" id="KW-1133">Transmembrane helix</keyword>
<gene>
    <name evidence="2" type="ORF">BDQ12DRAFT_688512</name>
</gene>
<evidence type="ECO:0000313" key="2">
    <source>
        <dbReference type="EMBL" id="TFK35275.1"/>
    </source>
</evidence>
<dbReference type="AlphaFoldDB" id="A0A5C3LR20"/>